<dbReference type="Proteomes" id="UP000327118">
    <property type="component" value="Unassembled WGS sequence"/>
</dbReference>
<reference evidence="3" key="1">
    <citation type="submission" date="2019-04" db="EMBL/GenBank/DDBJ databases">
        <title>Friends and foes A comparative genomics studyof 23 Aspergillus species from section Flavi.</title>
        <authorList>
            <consortium name="DOE Joint Genome Institute"/>
            <person name="Kjaerbolling I."/>
            <person name="Vesth T."/>
            <person name="Frisvad J.C."/>
            <person name="Nybo J.L."/>
            <person name="Theobald S."/>
            <person name="Kildgaard S."/>
            <person name="Isbrandt T."/>
            <person name="Kuo A."/>
            <person name="Sato A."/>
            <person name="Lyhne E.K."/>
            <person name="Kogle M.E."/>
            <person name="Wiebenga A."/>
            <person name="Kun R.S."/>
            <person name="Lubbers R.J."/>
            <person name="Makela M.R."/>
            <person name="Barry K."/>
            <person name="Chovatia M."/>
            <person name="Clum A."/>
            <person name="Daum C."/>
            <person name="Haridas S."/>
            <person name="He G."/>
            <person name="LaButti K."/>
            <person name="Lipzen A."/>
            <person name="Mondo S."/>
            <person name="Riley R."/>
            <person name="Salamov A."/>
            <person name="Simmons B.A."/>
            <person name="Magnuson J.K."/>
            <person name="Henrissat B."/>
            <person name="Mortensen U.H."/>
            <person name="Larsen T.O."/>
            <person name="Devries R.P."/>
            <person name="Grigoriev I.V."/>
            <person name="Machida M."/>
            <person name="Baker S.E."/>
            <person name="Andersen M.R."/>
        </authorList>
    </citation>
    <scope>NUCLEOTIDE SEQUENCE [LARGE SCALE GENOMIC DNA]</scope>
    <source>
        <strain evidence="3">CBS 553.77</strain>
    </source>
</reference>
<dbReference type="AlphaFoldDB" id="A0A5N6ZG57"/>
<proteinExistence type="predicted"/>
<evidence type="ECO:0008006" key="4">
    <source>
        <dbReference type="Google" id="ProtNLM"/>
    </source>
</evidence>
<evidence type="ECO:0000313" key="3">
    <source>
        <dbReference type="Proteomes" id="UP000327118"/>
    </source>
</evidence>
<feature type="signal peptide" evidence="1">
    <location>
        <begin position="1"/>
        <end position="18"/>
    </location>
</feature>
<keyword evidence="3" id="KW-1185">Reference proteome</keyword>
<dbReference type="EMBL" id="ML739036">
    <property type="protein sequence ID" value="KAE8356647.1"/>
    <property type="molecule type" value="Genomic_DNA"/>
</dbReference>
<organism evidence="2 3">
    <name type="scientific">Aspergillus coremiiformis</name>
    <dbReference type="NCBI Taxonomy" id="138285"/>
    <lineage>
        <taxon>Eukaryota</taxon>
        <taxon>Fungi</taxon>
        <taxon>Dikarya</taxon>
        <taxon>Ascomycota</taxon>
        <taxon>Pezizomycotina</taxon>
        <taxon>Eurotiomycetes</taxon>
        <taxon>Eurotiomycetidae</taxon>
        <taxon>Eurotiales</taxon>
        <taxon>Aspergillaceae</taxon>
        <taxon>Aspergillus</taxon>
        <taxon>Aspergillus subgen. Circumdati</taxon>
    </lineage>
</organism>
<feature type="chain" id="PRO_5024912664" description="DUF1748-domain-containing protein" evidence="1">
    <location>
        <begin position="19"/>
        <end position="53"/>
    </location>
</feature>
<gene>
    <name evidence="2" type="ORF">BDV28DRAFT_82986</name>
</gene>
<accession>A0A5N6ZG57</accession>
<evidence type="ECO:0000256" key="1">
    <source>
        <dbReference type="SAM" id="SignalP"/>
    </source>
</evidence>
<sequence length="53" mass="6030">MSLFPFVYFHIWTLLHHAVDYFAQSKAINISAVPSVWQLSLLYSNVASFKAGI</sequence>
<evidence type="ECO:0000313" key="2">
    <source>
        <dbReference type="EMBL" id="KAE8356647.1"/>
    </source>
</evidence>
<protein>
    <recommendedName>
        <fullName evidence="4">DUF1748-domain-containing protein</fullName>
    </recommendedName>
</protein>
<name>A0A5N6ZG57_9EURO</name>
<keyword evidence="1" id="KW-0732">Signal</keyword>